<dbReference type="SUPFAM" id="SSF51045">
    <property type="entry name" value="WW domain"/>
    <property type="match status" value="2"/>
</dbReference>
<dbReference type="InterPro" id="IPR007889">
    <property type="entry name" value="HTH_Psq"/>
</dbReference>
<proteinExistence type="predicted"/>
<dbReference type="SUPFAM" id="SSF56204">
    <property type="entry name" value="Hect, E3 ligase catalytic domain"/>
    <property type="match status" value="1"/>
</dbReference>
<sequence length="674" mass="77611">MAFPCKKVRTLEERLRIIEEVEKNPTEKRIDIAKRLGLPPSTLNCIMAKKIEIRLPELLEEYEPRDIYNADETGLFFNCLPDRTLALKGESCHEGKSAKERLTVLLCTNSDGSDKQVPVVIGKSAKPRCFKNVKKLPVKYYANSKAWMTSEIFRDILHALDKFSGAKDNIRAHNPFFIHYMIAWTTFIIVKPVLNLFNCDGSLTTPNQGFIIFSKFDQCIERVNGHILTCVLYWSNMLFNNFSRASWFRSCSFFFVSINFHTMNVSIVTVSKKSDEDLIFTLFFFQKDFKWASVSKQAPTACEVLSVIKFLKEQGIASIEIYRQLCQVYGPNIMSKQMTLNPQWNEEFIFRVKPAEHKLVLQVFDENRLTRDDFLGMVELTLLNLPKEQEGRPIPSKQYILRPRSARSRVKGHLELYHAFIREPASDGEVRRPTEEVSNTQQESDPDWEIVDNESPPPNVETPAQASDVTDSPAASRHEGETPSPPEPRVPNTLGVNSEGLPQGWTMQVAPNGRVFFIDHNERSTTWVDPRTGRASPMPNQNHPPNRRPEDELGTLPEGWEERVHTDGRIFFIDHNTRTTQWEDPRLSNPQIAGPNNVPNKFEIKVRRQNILEDSYRIISSVNRMELLKTKLWVEFEGEVGLDYGGLAREWFFLLSKEMFNPYYGLFEYSAIGN</sequence>
<evidence type="ECO:0000256" key="2">
    <source>
        <dbReference type="ARBA" id="ARBA00004123"/>
    </source>
</evidence>
<dbReference type="SMART" id="SM00239">
    <property type="entry name" value="C2"/>
    <property type="match status" value="1"/>
</dbReference>
<evidence type="ECO:0000256" key="3">
    <source>
        <dbReference type="ARBA" id="ARBA00004906"/>
    </source>
</evidence>
<keyword evidence="14" id="KW-1185">Reference proteome</keyword>
<dbReference type="PROSITE" id="PS50020">
    <property type="entry name" value="WW_DOMAIN_2"/>
    <property type="match status" value="2"/>
</dbReference>
<keyword evidence="6" id="KW-0677">Repeat</keyword>
<dbReference type="Pfam" id="PF00397">
    <property type="entry name" value="WW"/>
    <property type="match status" value="2"/>
</dbReference>
<dbReference type="InterPro" id="IPR050409">
    <property type="entry name" value="E3_ubiq-protein_ligase"/>
</dbReference>
<evidence type="ECO:0000256" key="1">
    <source>
        <dbReference type="ARBA" id="ARBA00000885"/>
    </source>
</evidence>
<dbReference type="CDD" id="cd00201">
    <property type="entry name" value="WW"/>
    <property type="match status" value="2"/>
</dbReference>
<protein>
    <recommendedName>
        <fullName evidence="4">HECT-type E3 ubiquitin transferase</fullName>
        <ecNumber evidence="4">2.3.2.26</ecNumber>
    </recommendedName>
</protein>
<dbReference type="Pfam" id="PF03184">
    <property type="entry name" value="DDE_1"/>
    <property type="match status" value="1"/>
</dbReference>
<comment type="pathway">
    <text evidence="3">Protein modification; protein ubiquitination.</text>
</comment>
<keyword evidence="5" id="KW-0808">Transferase</keyword>
<evidence type="ECO:0000256" key="8">
    <source>
        <dbReference type="PROSITE-ProRule" id="PRU00104"/>
    </source>
</evidence>
<evidence type="ECO:0000256" key="7">
    <source>
        <dbReference type="ARBA" id="ARBA00022786"/>
    </source>
</evidence>
<dbReference type="PANTHER" id="PTHR11254:SF440">
    <property type="entry name" value="E3 UBIQUITIN-PROTEIN LIGASE NEDD-4"/>
    <property type="match status" value="1"/>
</dbReference>
<dbReference type="Gene3D" id="2.20.70.10">
    <property type="match status" value="2"/>
</dbReference>
<evidence type="ECO:0000259" key="10">
    <source>
        <dbReference type="PROSITE" id="PS50004"/>
    </source>
</evidence>
<dbReference type="InterPro" id="IPR000008">
    <property type="entry name" value="C2_dom"/>
</dbReference>
<dbReference type="InterPro" id="IPR035983">
    <property type="entry name" value="Hect_E3_ubiquitin_ligase"/>
</dbReference>
<dbReference type="Pfam" id="PF04218">
    <property type="entry name" value="CENP-B_N"/>
    <property type="match status" value="1"/>
</dbReference>
<dbReference type="PROSITE" id="PS50004">
    <property type="entry name" value="C2"/>
    <property type="match status" value="1"/>
</dbReference>
<evidence type="ECO:0000313" key="13">
    <source>
        <dbReference type="EMBL" id="KAJ4447762.1"/>
    </source>
</evidence>
<dbReference type="InterPro" id="IPR001202">
    <property type="entry name" value="WW_dom"/>
</dbReference>
<comment type="catalytic activity">
    <reaction evidence="1">
        <text>S-ubiquitinyl-[E2 ubiquitin-conjugating enzyme]-L-cysteine + [acceptor protein]-L-lysine = [E2 ubiquitin-conjugating enzyme]-L-cysteine + N(6)-ubiquitinyl-[acceptor protein]-L-lysine.</text>
        <dbReference type="EC" id="2.3.2.26"/>
    </reaction>
</comment>
<feature type="domain" description="WW" evidence="11">
    <location>
        <begin position="499"/>
        <end position="532"/>
    </location>
</feature>
<dbReference type="Gene3D" id="1.10.10.60">
    <property type="entry name" value="Homeodomain-like"/>
    <property type="match status" value="1"/>
</dbReference>
<dbReference type="SMART" id="SM00456">
    <property type="entry name" value="WW"/>
    <property type="match status" value="2"/>
</dbReference>
<reference evidence="13 14" key="1">
    <citation type="journal article" date="2022" name="Allergy">
        <title>Genome assembly and annotation of Periplaneta americana reveal a comprehensive cockroach allergen profile.</title>
        <authorList>
            <person name="Wang L."/>
            <person name="Xiong Q."/>
            <person name="Saelim N."/>
            <person name="Wang L."/>
            <person name="Nong W."/>
            <person name="Wan A.T."/>
            <person name="Shi M."/>
            <person name="Liu X."/>
            <person name="Cao Q."/>
            <person name="Hui J.H.L."/>
            <person name="Sookrung N."/>
            <person name="Leung T.F."/>
            <person name="Tungtrongchitr A."/>
            <person name="Tsui S.K.W."/>
        </authorList>
    </citation>
    <scope>NUCLEOTIDE SEQUENCE [LARGE SCALE GENOMIC DNA]</scope>
    <source>
        <strain evidence="13">PWHHKU_190912</strain>
    </source>
</reference>
<feature type="domain" description="HECT" evidence="12">
    <location>
        <begin position="624"/>
        <end position="674"/>
    </location>
</feature>
<evidence type="ECO:0000313" key="14">
    <source>
        <dbReference type="Proteomes" id="UP001148838"/>
    </source>
</evidence>
<dbReference type="Gene3D" id="2.60.40.150">
    <property type="entry name" value="C2 domain"/>
    <property type="match status" value="1"/>
</dbReference>
<dbReference type="PANTHER" id="PTHR11254">
    <property type="entry name" value="HECT DOMAIN UBIQUITIN-PROTEIN LIGASE"/>
    <property type="match status" value="1"/>
</dbReference>
<dbReference type="PROSITE" id="PS01159">
    <property type="entry name" value="WW_DOMAIN_1"/>
    <property type="match status" value="2"/>
</dbReference>
<dbReference type="Pfam" id="PF00168">
    <property type="entry name" value="C2"/>
    <property type="match status" value="1"/>
</dbReference>
<dbReference type="InterPro" id="IPR035892">
    <property type="entry name" value="C2_domain_sf"/>
</dbReference>
<dbReference type="SUPFAM" id="SSF49562">
    <property type="entry name" value="C2 domain (Calcium/lipid-binding domain, CaLB)"/>
    <property type="match status" value="1"/>
</dbReference>
<feature type="domain" description="WW" evidence="11">
    <location>
        <begin position="554"/>
        <end position="587"/>
    </location>
</feature>
<feature type="region of interest" description="Disordered" evidence="9">
    <location>
        <begin position="427"/>
        <end position="506"/>
    </location>
</feature>
<evidence type="ECO:0000256" key="4">
    <source>
        <dbReference type="ARBA" id="ARBA00012485"/>
    </source>
</evidence>
<comment type="subcellular location">
    <subcellularLocation>
        <location evidence="2">Nucleus</location>
    </subcellularLocation>
</comment>
<accession>A0ABQ8TMK7</accession>
<dbReference type="Gene3D" id="3.90.1750.10">
    <property type="entry name" value="Hect, E3 ligase catalytic domains"/>
    <property type="match status" value="1"/>
</dbReference>
<dbReference type="PROSITE" id="PS50237">
    <property type="entry name" value="HECT"/>
    <property type="match status" value="1"/>
</dbReference>
<dbReference type="InterPro" id="IPR000569">
    <property type="entry name" value="HECT_dom"/>
</dbReference>
<keyword evidence="7 8" id="KW-0833">Ubl conjugation pathway</keyword>
<evidence type="ECO:0000259" key="11">
    <source>
        <dbReference type="PROSITE" id="PS50020"/>
    </source>
</evidence>
<name>A0ABQ8TMK7_PERAM</name>
<evidence type="ECO:0000259" key="12">
    <source>
        <dbReference type="PROSITE" id="PS50237"/>
    </source>
</evidence>
<feature type="region of interest" description="Disordered" evidence="9">
    <location>
        <begin position="527"/>
        <end position="554"/>
    </location>
</feature>
<dbReference type="InterPro" id="IPR004875">
    <property type="entry name" value="DDE_SF_endonuclease_dom"/>
</dbReference>
<organism evidence="13 14">
    <name type="scientific">Periplaneta americana</name>
    <name type="common">American cockroach</name>
    <name type="synonym">Blatta americana</name>
    <dbReference type="NCBI Taxonomy" id="6978"/>
    <lineage>
        <taxon>Eukaryota</taxon>
        <taxon>Metazoa</taxon>
        <taxon>Ecdysozoa</taxon>
        <taxon>Arthropoda</taxon>
        <taxon>Hexapoda</taxon>
        <taxon>Insecta</taxon>
        <taxon>Pterygota</taxon>
        <taxon>Neoptera</taxon>
        <taxon>Polyneoptera</taxon>
        <taxon>Dictyoptera</taxon>
        <taxon>Blattodea</taxon>
        <taxon>Blattoidea</taxon>
        <taxon>Blattidae</taxon>
        <taxon>Blattinae</taxon>
        <taxon>Periplaneta</taxon>
    </lineage>
</organism>
<dbReference type="Proteomes" id="UP001148838">
    <property type="component" value="Unassembled WGS sequence"/>
</dbReference>
<comment type="caution">
    <text evidence="13">The sequence shown here is derived from an EMBL/GenBank/DDBJ whole genome shotgun (WGS) entry which is preliminary data.</text>
</comment>
<evidence type="ECO:0000256" key="9">
    <source>
        <dbReference type="SAM" id="MobiDB-lite"/>
    </source>
</evidence>
<feature type="domain" description="C2" evidence="10">
    <location>
        <begin position="262"/>
        <end position="396"/>
    </location>
</feature>
<dbReference type="EC" id="2.3.2.26" evidence="4"/>
<dbReference type="InterPro" id="IPR036020">
    <property type="entry name" value="WW_dom_sf"/>
</dbReference>
<evidence type="ECO:0000256" key="6">
    <source>
        <dbReference type="ARBA" id="ARBA00022737"/>
    </source>
</evidence>
<dbReference type="EMBL" id="JAJSOF020000005">
    <property type="protein sequence ID" value="KAJ4447762.1"/>
    <property type="molecule type" value="Genomic_DNA"/>
</dbReference>
<gene>
    <name evidence="13" type="ORF">ANN_09770</name>
</gene>
<dbReference type="SUPFAM" id="SSF46689">
    <property type="entry name" value="Homeodomain-like"/>
    <property type="match status" value="1"/>
</dbReference>
<comment type="caution">
    <text evidence="8">Lacks conserved residue(s) required for the propagation of feature annotation.</text>
</comment>
<evidence type="ECO:0000256" key="5">
    <source>
        <dbReference type="ARBA" id="ARBA00022679"/>
    </source>
</evidence>
<dbReference type="InterPro" id="IPR009057">
    <property type="entry name" value="Homeodomain-like_sf"/>
</dbReference>